<dbReference type="Pfam" id="PF00108">
    <property type="entry name" value="Thiolase_N"/>
    <property type="match status" value="1"/>
</dbReference>
<dbReference type="CDD" id="cd00751">
    <property type="entry name" value="thiolase"/>
    <property type="match status" value="1"/>
</dbReference>
<comment type="subcellular location">
    <subcellularLocation>
        <location evidence="1">Peroxisome</location>
    </subcellularLocation>
</comment>
<dbReference type="SUPFAM" id="SSF53901">
    <property type="entry name" value="Thiolase-like"/>
    <property type="match status" value="2"/>
</dbReference>
<dbReference type="InterPro" id="IPR020616">
    <property type="entry name" value="Thiolase_N"/>
</dbReference>
<keyword evidence="4" id="KW-0808">Transferase</keyword>
<name>A0A6J6VZS3_9ZZZZ</name>
<feature type="domain" description="Thiolase C-terminal" evidence="11">
    <location>
        <begin position="278"/>
        <end position="400"/>
    </location>
</feature>
<dbReference type="GO" id="GO:0006635">
    <property type="term" value="P:fatty acid beta-oxidation"/>
    <property type="evidence" value="ECO:0007669"/>
    <property type="project" value="TreeGrafter"/>
</dbReference>
<dbReference type="GO" id="GO:0003988">
    <property type="term" value="F:acetyl-CoA C-acyltransferase activity"/>
    <property type="evidence" value="ECO:0007669"/>
    <property type="project" value="TreeGrafter"/>
</dbReference>
<evidence type="ECO:0000256" key="9">
    <source>
        <dbReference type="ARBA" id="ARBA00023315"/>
    </source>
</evidence>
<dbReference type="InterPro" id="IPR020613">
    <property type="entry name" value="Thiolase_CS"/>
</dbReference>
<gene>
    <name evidence="12" type="ORF">UFOPK2958_00343</name>
</gene>
<proteinExistence type="inferred from homology"/>
<keyword evidence="9" id="KW-0012">Acyltransferase</keyword>
<evidence type="ECO:0000259" key="10">
    <source>
        <dbReference type="Pfam" id="PF00108"/>
    </source>
</evidence>
<reference evidence="12" key="1">
    <citation type="submission" date="2020-05" db="EMBL/GenBank/DDBJ databases">
        <authorList>
            <person name="Chiriac C."/>
            <person name="Salcher M."/>
            <person name="Ghai R."/>
            <person name="Kavagutti S V."/>
        </authorList>
    </citation>
    <scope>NUCLEOTIDE SEQUENCE</scope>
</reference>
<evidence type="ECO:0000256" key="1">
    <source>
        <dbReference type="ARBA" id="ARBA00004275"/>
    </source>
</evidence>
<dbReference type="InterPro" id="IPR016039">
    <property type="entry name" value="Thiolase-like"/>
</dbReference>
<keyword evidence="5" id="KW-0276">Fatty acid metabolism</keyword>
<evidence type="ECO:0000256" key="5">
    <source>
        <dbReference type="ARBA" id="ARBA00022832"/>
    </source>
</evidence>
<evidence type="ECO:0000256" key="4">
    <source>
        <dbReference type="ARBA" id="ARBA00022679"/>
    </source>
</evidence>
<dbReference type="InterPro" id="IPR020617">
    <property type="entry name" value="Thiolase_C"/>
</dbReference>
<dbReference type="Gene3D" id="3.40.47.10">
    <property type="match status" value="1"/>
</dbReference>
<evidence type="ECO:0000256" key="7">
    <source>
        <dbReference type="ARBA" id="ARBA00023098"/>
    </source>
</evidence>
<feature type="domain" description="Thiolase N-terminal" evidence="10">
    <location>
        <begin position="5"/>
        <end position="270"/>
    </location>
</feature>
<protein>
    <submittedName>
        <fullName evidence="12">Unannotated protein</fullName>
    </submittedName>
</protein>
<dbReference type="GO" id="GO:0010124">
    <property type="term" value="P:phenylacetate catabolic process"/>
    <property type="evidence" value="ECO:0007669"/>
    <property type="project" value="TreeGrafter"/>
</dbReference>
<dbReference type="AlphaFoldDB" id="A0A6J6VZS3"/>
<keyword evidence="6" id="KW-0809">Transit peptide</keyword>
<dbReference type="EMBL" id="CAFAAB010000024">
    <property type="protein sequence ID" value="CAB4778252.1"/>
    <property type="molecule type" value="Genomic_DNA"/>
</dbReference>
<dbReference type="Pfam" id="PF02803">
    <property type="entry name" value="Thiolase_C"/>
    <property type="match status" value="1"/>
</dbReference>
<sequence length="402" mass="41690">MPEAVIVATGRTAIGRAFKGSLSECRPDDLTAHVVKAVLAKVPELDPQSIEDLMLGCGQPAGESGFNIARVAAVLAGLHNVPGVTVNRYCSSSLQTIRMAAHAIRAGEGDAFIAAGVETVSRFASGASDTGNATNPLFKDAYDRTKAREAGGQGAWTAPAGLPDIYIAMGQTAENVAEYENVSRQEMDEFAALSQARAVASQESGFFSREIIPVTLADGTIVNKDDGPRAGTTVEKLAGLQPVFRPGGSVTAGNACPLNDGAAAVVVMSDTRAKELGLKPLARIIASGVSGLNPEIMGLGPIEACRQAMKRAGMTIDDIDLVEINEAFAAQVIPSAKHLGISWDKLNIKGGGIALGHPFGMTGARIMTTLLNALEDEGKTIGMETMCVGGGQGMAMIVERLN</sequence>
<dbReference type="InterPro" id="IPR050215">
    <property type="entry name" value="Thiolase-like_sf_Thiolase"/>
</dbReference>
<evidence type="ECO:0000259" key="11">
    <source>
        <dbReference type="Pfam" id="PF02803"/>
    </source>
</evidence>
<dbReference type="PROSITE" id="PS00737">
    <property type="entry name" value="THIOLASE_2"/>
    <property type="match status" value="1"/>
</dbReference>
<dbReference type="PIRSF" id="PIRSF000429">
    <property type="entry name" value="Ac-CoA_Ac_transf"/>
    <property type="match status" value="1"/>
</dbReference>
<comment type="pathway">
    <text evidence="2">Lipid metabolism.</text>
</comment>
<dbReference type="GO" id="GO:0005777">
    <property type="term" value="C:peroxisome"/>
    <property type="evidence" value="ECO:0007669"/>
    <property type="project" value="UniProtKB-SubCell"/>
</dbReference>
<evidence type="ECO:0000313" key="12">
    <source>
        <dbReference type="EMBL" id="CAB4778252.1"/>
    </source>
</evidence>
<evidence type="ECO:0000256" key="3">
    <source>
        <dbReference type="ARBA" id="ARBA00010982"/>
    </source>
</evidence>
<keyword evidence="7" id="KW-0443">Lipid metabolism</keyword>
<evidence type="ECO:0000256" key="6">
    <source>
        <dbReference type="ARBA" id="ARBA00022946"/>
    </source>
</evidence>
<dbReference type="FunFam" id="3.40.47.10:FF:000013">
    <property type="entry name" value="Acetyl-CoA acetyltransferase"/>
    <property type="match status" value="1"/>
</dbReference>
<dbReference type="PROSITE" id="PS00098">
    <property type="entry name" value="THIOLASE_1"/>
    <property type="match status" value="1"/>
</dbReference>
<evidence type="ECO:0000256" key="8">
    <source>
        <dbReference type="ARBA" id="ARBA00023140"/>
    </source>
</evidence>
<dbReference type="PANTHER" id="PTHR43853">
    <property type="entry name" value="3-KETOACYL-COA THIOLASE, PEROXISOMAL"/>
    <property type="match status" value="1"/>
</dbReference>
<dbReference type="InterPro" id="IPR020615">
    <property type="entry name" value="Thiolase_acyl_enz_int_AS"/>
</dbReference>
<dbReference type="PANTHER" id="PTHR43853:SF8">
    <property type="entry name" value="3-KETOACYL-COA THIOLASE, PEROXISOMAL"/>
    <property type="match status" value="1"/>
</dbReference>
<dbReference type="InterPro" id="IPR002155">
    <property type="entry name" value="Thiolase"/>
</dbReference>
<dbReference type="NCBIfam" id="NF005890">
    <property type="entry name" value="PRK07851.1"/>
    <property type="match status" value="1"/>
</dbReference>
<evidence type="ECO:0000256" key="2">
    <source>
        <dbReference type="ARBA" id="ARBA00005189"/>
    </source>
</evidence>
<comment type="similarity">
    <text evidence="3">Belongs to the thiolase-like superfamily. Thiolase family.</text>
</comment>
<keyword evidence="8" id="KW-0576">Peroxisome</keyword>
<dbReference type="NCBIfam" id="TIGR01930">
    <property type="entry name" value="AcCoA-C-Actrans"/>
    <property type="match status" value="1"/>
</dbReference>
<accession>A0A6J6VZS3</accession>
<organism evidence="12">
    <name type="scientific">freshwater metagenome</name>
    <dbReference type="NCBI Taxonomy" id="449393"/>
    <lineage>
        <taxon>unclassified sequences</taxon>
        <taxon>metagenomes</taxon>
        <taxon>ecological metagenomes</taxon>
    </lineage>
</organism>